<feature type="compositionally biased region" description="Low complexity" evidence="1">
    <location>
        <begin position="1"/>
        <end position="17"/>
    </location>
</feature>
<keyword evidence="2" id="KW-1133">Transmembrane helix</keyword>
<dbReference type="PANTHER" id="PTHR34502">
    <property type="entry name" value="DUF6594 DOMAIN-CONTAINING PROTEIN-RELATED"/>
    <property type="match status" value="1"/>
</dbReference>
<comment type="caution">
    <text evidence="4">The sequence shown here is derived from an EMBL/GenBank/DDBJ whole genome shotgun (WGS) entry which is preliminary data.</text>
</comment>
<evidence type="ECO:0000259" key="3">
    <source>
        <dbReference type="Pfam" id="PF20237"/>
    </source>
</evidence>
<dbReference type="InterPro" id="IPR046529">
    <property type="entry name" value="DUF6594"/>
</dbReference>
<keyword evidence="2" id="KW-0472">Membrane</keyword>
<dbReference type="Pfam" id="PF20237">
    <property type="entry name" value="DUF6594"/>
    <property type="match status" value="1"/>
</dbReference>
<dbReference type="VEuPathDB" id="FungiDB:BTJ68_07281"/>
<feature type="transmembrane region" description="Helical" evidence="2">
    <location>
        <begin position="247"/>
        <end position="268"/>
    </location>
</feature>
<reference evidence="4 5" key="1">
    <citation type="journal article" date="2018" name="BMC Genomics">
        <title>Genomic evidence for intraspecific hybridization in a clonal and extremely halotolerant yeast.</title>
        <authorList>
            <person name="Gostincar C."/>
            <person name="Stajich J.E."/>
            <person name="Zupancic J."/>
            <person name="Zalar P."/>
            <person name="Gunde-Cimerman N."/>
        </authorList>
    </citation>
    <scope>NUCLEOTIDE SEQUENCE [LARGE SCALE GENOMIC DNA]</scope>
    <source>
        <strain evidence="4 5">EXF-562</strain>
    </source>
</reference>
<feature type="transmembrane region" description="Helical" evidence="2">
    <location>
        <begin position="300"/>
        <end position="317"/>
    </location>
</feature>
<dbReference type="EMBL" id="QWIS01000038">
    <property type="protein sequence ID" value="RMZ13114.1"/>
    <property type="molecule type" value="Genomic_DNA"/>
</dbReference>
<name>A0A3M7HIM4_HORWE</name>
<dbReference type="Proteomes" id="UP000280598">
    <property type="component" value="Unassembled WGS sequence"/>
</dbReference>
<gene>
    <name evidence="4" type="ORF">D0860_02679</name>
</gene>
<evidence type="ECO:0000313" key="4">
    <source>
        <dbReference type="EMBL" id="RMZ13114.1"/>
    </source>
</evidence>
<evidence type="ECO:0000256" key="1">
    <source>
        <dbReference type="SAM" id="MobiDB-lite"/>
    </source>
</evidence>
<feature type="transmembrane region" description="Helical" evidence="2">
    <location>
        <begin position="275"/>
        <end position="294"/>
    </location>
</feature>
<proteinExistence type="predicted"/>
<accession>A0A3M7HIM4</accession>
<feature type="region of interest" description="Disordered" evidence="1">
    <location>
        <begin position="1"/>
        <end position="33"/>
    </location>
</feature>
<sequence length="325" mass="37122">MSAPPATNTPASPLTANVPTGQCTDPQTPPPVPADLEAAYSELTTEEKEIFNWQYQGYQSLTKWMASSNDFFILRRFSPLQVRCLLYLQNEIAKRDQLIESWDIYAQKQPYGTLKGNSGSLSYDPYPERLTLIQQALPLIQQYSMPKYLDDLINSFTLLKEKQTASAHQRLNIANWFLWHPHAIDEEEQHFKGHKGDQFAILPKRRSPLVTLMRRSHWIRRVFSLRPRDDRIDDPSNNYTSGTGVEVFATILILFVGLGMTFGSIWWLNFVNDNVHRLAIITASATLFTTWAWLAAGNRPFEILAAFAAYMAVLMIYRQLASGSE</sequence>
<organism evidence="4 5">
    <name type="scientific">Hortaea werneckii</name>
    <name type="common">Black yeast</name>
    <name type="synonym">Cladosporium werneckii</name>
    <dbReference type="NCBI Taxonomy" id="91943"/>
    <lineage>
        <taxon>Eukaryota</taxon>
        <taxon>Fungi</taxon>
        <taxon>Dikarya</taxon>
        <taxon>Ascomycota</taxon>
        <taxon>Pezizomycotina</taxon>
        <taxon>Dothideomycetes</taxon>
        <taxon>Dothideomycetidae</taxon>
        <taxon>Mycosphaerellales</taxon>
        <taxon>Teratosphaeriaceae</taxon>
        <taxon>Hortaea</taxon>
    </lineage>
</organism>
<evidence type="ECO:0000256" key="2">
    <source>
        <dbReference type="SAM" id="Phobius"/>
    </source>
</evidence>
<protein>
    <recommendedName>
        <fullName evidence="3">DUF6594 domain-containing protein</fullName>
    </recommendedName>
</protein>
<keyword evidence="2" id="KW-0812">Transmembrane</keyword>
<dbReference type="AlphaFoldDB" id="A0A3M7HIM4"/>
<dbReference type="PANTHER" id="PTHR34502:SF4">
    <property type="entry name" value="DUF6594 DOMAIN-CONTAINING PROTEIN"/>
    <property type="match status" value="1"/>
</dbReference>
<evidence type="ECO:0000313" key="5">
    <source>
        <dbReference type="Proteomes" id="UP000280598"/>
    </source>
</evidence>
<feature type="domain" description="DUF6594" evidence="3">
    <location>
        <begin position="58"/>
        <end position="315"/>
    </location>
</feature>